<comment type="caution">
    <text evidence="3">The sequence shown here is derived from an EMBL/GenBank/DDBJ whole genome shotgun (WGS) entry which is preliminary data.</text>
</comment>
<dbReference type="Gene3D" id="3.40.30.10">
    <property type="entry name" value="Glutaredoxin"/>
    <property type="match status" value="1"/>
</dbReference>
<reference evidence="3" key="1">
    <citation type="journal article" date="2016" name="Int. J. Mol. Sci.">
        <title>Comparative genomics of the extreme acidophile Acidithiobacillus thiooxidans reveals intraspecific divergence and niche adaptation.</title>
        <authorList>
            <person name="Zhang X."/>
            <person name="Feng X."/>
            <person name="Tao J."/>
            <person name="Ma L."/>
            <person name="Xiao Y."/>
            <person name="Liang Y."/>
            <person name="Liu X."/>
            <person name="Yin H."/>
        </authorList>
    </citation>
    <scope>NUCLEOTIDE SEQUENCE [LARGE SCALE GENOMIC DNA]</scope>
    <source>
        <strain evidence="3">DXS-W</strain>
    </source>
</reference>
<accession>A0A1C2HYJ4</accession>
<dbReference type="Pfam" id="PF13462">
    <property type="entry name" value="Thioredoxin_4"/>
    <property type="match status" value="1"/>
</dbReference>
<sequence>MSRKKIIAWCVGSALTLAWIPALASGLGGMSTMPTFKPYQRVHLGPQYQNTIIEAMVYECPFCRALNNQMLRWANTLPGSLHFEQMPAVVGKPWITMAQSYFSVMAVNPGLLPRFDEEAFHLVQDNYYSYSNPRTYALAIEKIGISPSEYMAALRYKPVQNLVLKDMKIMAKAGIRRTPSLIICGRYVINPGSVQGNYSMFFQLANALASHCISENRIEADTP</sequence>
<evidence type="ECO:0000256" key="1">
    <source>
        <dbReference type="SAM" id="SignalP"/>
    </source>
</evidence>
<organism evidence="3 4">
    <name type="scientific">Acidithiobacillus thiooxidans</name>
    <name type="common">Thiobacillus thiooxidans</name>
    <dbReference type="NCBI Taxonomy" id="930"/>
    <lineage>
        <taxon>Bacteria</taxon>
        <taxon>Pseudomonadati</taxon>
        <taxon>Pseudomonadota</taxon>
        <taxon>Acidithiobacillia</taxon>
        <taxon>Acidithiobacillales</taxon>
        <taxon>Acidithiobacillaceae</taxon>
        <taxon>Acidithiobacillus</taxon>
    </lineage>
</organism>
<keyword evidence="1" id="KW-0732">Signal</keyword>
<gene>
    <name evidence="3" type="ORF">A6M23_17050</name>
</gene>
<feature type="signal peptide" evidence="1">
    <location>
        <begin position="1"/>
        <end position="24"/>
    </location>
</feature>
<evidence type="ECO:0000259" key="2">
    <source>
        <dbReference type="Pfam" id="PF13462"/>
    </source>
</evidence>
<name>A0A1C2HYJ4_ACITH</name>
<dbReference type="OrthoDB" id="5298092at2"/>
<keyword evidence="4" id="KW-1185">Reference proteome</keyword>
<feature type="domain" description="Thioredoxin-like fold" evidence="2">
    <location>
        <begin position="49"/>
        <end position="192"/>
    </location>
</feature>
<dbReference type="EMBL" id="LWRY01000247">
    <property type="protein sequence ID" value="OCX68826.1"/>
    <property type="molecule type" value="Genomic_DNA"/>
</dbReference>
<dbReference type="InterPro" id="IPR012336">
    <property type="entry name" value="Thioredoxin-like_fold"/>
</dbReference>
<dbReference type="InterPro" id="IPR050824">
    <property type="entry name" value="Thiol_disulfide_DsbA"/>
</dbReference>
<evidence type="ECO:0000313" key="4">
    <source>
        <dbReference type="Proteomes" id="UP000095008"/>
    </source>
</evidence>
<proteinExistence type="predicted"/>
<dbReference type="PANTHER" id="PTHR35891:SF3">
    <property type="entry name" value="THIOL:DISULFIDE INTERCHANGE PROTEIN DSBL"/>
    <property type="match status" value="1"/>
</dbReference>
<protein>
    <submittedName>
        <fullName evidence="3">Disulfide bond formation protein DsbA</fullName>
    </submittedName>
</protein>
<dbReference type="PANTHER" id="PTHR35891">
    <property type="entry name" value="THIOL:DISULFIDE INTERCHANGE PROTEIN DSBA"/>
    <property type="match status" value="1"/>
</dbReference>
<evidence type="ECO:0000313" key="3">
    <source>
        <dbReference type="EMBL" id="OCX68826.1"/>
    </source>
</evidence>
<dbReference type="Proteomes" id="UP000095008">
    <property type="component" value="Unassembled WGS sequence"/>
</dbReference>
<dbReference type="RefSeq" id="WP_065974548.1">
    <property type="nucleotide sequence ID" value="NZ_LWRY01000247.1"/>
</dbReference>
<dbReference type="SUPFAM" id="SSF52833">
    <property type="entry name" value="Thioredoxin-like"/>
    <property type="match status" value="1"/>
</dbReference>
<feature type="chain" id="PRO_5008663314" evidence="1">
    <location>
        <begin position="25"/>
        <end position="223"/>
    </location>
</feature>
<dbReference type="AlphaFoldDB" id="A0A1C2HYJ4"/>
<dbReference type="InterPro" id="IPR036249">
    <property type="entry name" value="Thioredoxin-like_sf"/>
</dbReference>